<dbReference type="Pfam" id="PF11969">
    <property type="entry name" value="DcpS_C"/>
    <property type="match status" value="1"/>
</dbReference>
<dbReference type="EMBL" id="MHOP01000023">
    <property type="protein sequence ID" value="OGZ65430.1"/>
    <property type="molecule type" value="Genomic_DNA"/>
</dbReference>
<gene>
    <name evidence="3" type="ORF">A2822_02505</name>
</gene>
<comment type="caution">
    <text evidence="3">The sequence shown here is derived from an EMBL/GenBank/DDBJ whole genome shotgun (WGS) entry which is preliminary data.</text>
</comment>
<dbReference type="SUPFAM" id="SSF54197">
    <property type="entry name" value="HIT-like"/>
    <property type="match status" value="1"/>
</dbReference>
<reference evidence="3 4" key="1">
    <citation type="journal article" date="2016" name="Nat. Commun.">
        <title>Thousands of microbial genomes shed light on interconnected biogeochemical processes in an aquifer system.</title>
        <authorList>
            <person name="Anantharaman K."/>
            <person name="Brown C.T."/>
            <person name="Hug L.A."/>
            <person name="Sharon I."/>
            <person name="Castelle C.J."/>
            <person name="Probst A.J."/>
            <person name="Thomas B.C."/>
            <person name="Singh A."/>
            <person name="Wilkins M.J."/>
            <person name="Karaoz U."/>
            <person name="Brodie E.L."/>
            <person name="Williams K.H."/>
            <person name="Hubbard S.S."/>
            <person name="Banfield J.F."/>
        </authorList>
    </citation>
    <scope>NUCLEOTIDE SEQUENCE [LARGE SCALE GENOMIC DNA]</scope>
</reference>
<proteinExistence type="predicted"/>
<organism evidence="3 4">
    <name type="scientific">Candidatus Staskawiczbacteria bacterium RIFCSPHIGHO2_01_FULL_41_41</name>
    <dbReference type="NCBI Taxonomy" id="1802203"/>
    <lineage>
        <taxon>Bacteria</taxon>
        <taxon>Candidatus Staskawicziibacteriota</taxon>
    </lineage>
</organism>
<dbReference type="InterPro" id="IPR036265">
    <property type="entry name" value="HIT-like_sf"/>
</dbReference>
<sequence>MDGNLPKVIFETDKTLVFDIQYPYPPTKIHYAVVPKKDIKDVNQLAPEDEGYISDAYLVMAKIVREHDYKKYRVITNGPGFQEVAYLHFHLVIDRD</sequence>
<dbReference type="Proteomes" id="UP000178774">
    <property type="component" value="Unassembled WGS sequence"/>
</dbReference>
<dbReference type="GO" id="GO:0003824">
    <property type="term" value="F:catalytic activity"/>
    <property type="evidence" value="ECO:0007669"/>
    <property type="project" value="InterPro"/>
</dbReference>
<feature type="domain" description="HIT" evidence="2">
    <location>
        <begin position="1"/>
        <end position="96"/>
    </location>
</feature>
<dbReference type="AlphaFoldDB" id="A0A1G2HT84"/>
<dbReference type="PROSITE" id="PS51084">
    <property type="entry name" value="HIT_2"/>
    <property type="match status" value="1"/>
</dbReference>
<protein>
    <recommendedName>
        <fullName evidence="2">HIT domain-containing protein</fullName>
    </recommendedName>
</protein>
<evidence type="ECO:0000313" key="4">
    <source>
        <dbReference type="Proteomes" id="UP000178774"/>
    </source>
</evidence>
<dbReference type="Gene3D" id="3.30.428.10">
    <property type="entry name" value="HIT-like"/>
    <property type="match status" value="1"/>
</dbReference>
<dbReference type="InterPro" id="IPR011146">
    <property type="entry name" value="HIT-like"/>
</dbReference>
<evidence type="ECO:0000313" key="3">
    <source>
        <dbReference type="EMBL" id="OGZ65430.1"/>
    </source>
</evidence>
<evidence type="ECO:0000259" key="2">
    <source>
        <dbReference type="PROSITE" id="PS51084"/>
    </source>
</evidence>
<comment type="caution">
    <text evidence="1">Lacks conserved residue(s) required for the propagation of feature annotation.</text>
</comment>
<evidence type="ECO:0000256" key="1">
    <source>
        <dbReference type="PROSITE-ProRule" id="PRU00464"/>
    </source>
</evidence>
<name>A0A1G2HT84_9BACT</name>
<accession>A0A1G2HT84</accession>